<dbReference type="EMBL" id="QZFU01000006">
    <property type="protein sequence ID" value="RJO79984.1"/>
    <property type="molecule type" value="Genomic_DNA"/>
</dbReference>
<dbReference type="AlphaFoldDB" id="A0A3A4K4A8"/>
<dbReference type="InterPro" id="IPR027705">
    <property type="entry name" value="Flotillin_fam"/>
</dbReference>
<dbReference type="Gene3D" id="3.30.479.30">
    <property type="entry name" value="Band 7 domain"/>
    <property type="match status" value="1"/>
</dbReference>
<evidence type="ECO:0000256" key="2">
    <source>
        <dbReference type="ARBA" id="ARBA00007161"/>
    </source>
</evidence>
<comment type="similarity">
    <text evidence="2">Belongs to the band 7/mec-2 family. Flotillin subfamily.</text>
</comment>
<dbReference type="SUPFAM" id="SSF117892">
    <property type="entry name" value="Band 7/SPFH domain"/>
    <property type="match status" value="1"/>
</dbReference>
<keyword evidence="7" id="KW-1185">Reference proteome</keyword>
<dbReference type="RefSeq" id="WP_120037176.1">
    <property type="nucleotide sequence ID" value="NZ_QZFU01000006.1"/>
</dbReference>
<comment type="subcellular location">
    <subcellularLocation>
        <location evidence="1">Membrane</location>
    </subcellularLocation>
</comment>
<dbReference type="Pfam" id="PF01145">
    <property type="entry name" value="Band_7"/>
    <property type="match status" value="1"/>
</dbReference>
<dbReference type="PANTHER" id="PTHR13806">
    <property type="entry name" value="FLOTILLIN-RELATED"/>
    <property type="match status" value="1"/>
</dbReference>
<proteinExistence type="inferred from homology"/>
<reference evidence="6 7" key="1">
    <citation type="submission" date="2018-09" db="EMBL/GenBank/DDBJ databases">
        <title>YIM PH21274 draft genome.</title>
        <authorList>
            <person name="Miao C."/>
        </authorList>
    </citation>
    <scope>NUCLEOTIDE SEQUENCE [LARGE SCALE GENOMIC DNA]</scope>
    <source>
        <strain evidence="6 7">YIM PH 21724</strain>
    </source>
</reference>
<dbReference type="CDD" id="cd03399">
    <property type="entry name" value="SPFH_flotillin"/>
    <property type="match status" value="1"/>
</dbReference>
<dbReference type="InterPro" id="IPR001107">
    <property type="entry name" value="Band_7"/>
</dbReference>
<organism evidence="6 7">
    <name type="scientific">Nocardia panacis</name>
    <dbReference type="NCBI Taxonomy" id="2340916"/>
    <lineage>
        <taxon>Bacteria</taxon>
        <taxon>Bacillati</taxon>
        <taxon>Actinomycetota</taxon>
        <taxon>Actinomycetes</taxon>
        <taxon>Mycobacteriales</taxon>
        <taxon>Nocardiaceae</taxon>
        <taxon>Nocardia</taxon>
    </lineage>
</organism>
<gene>
    <name evidence="6" type="ORF">D5S18_01680</name>
</gene>
<evidence type="ECO:0000256" key="4">
    <source>
        <dbReference type="SAM" id="Coils"/>
    </source>
</evidence>
<feature type="domain" description="Band 7" evidence="5">
    <location>
        <begin position="25"/>
        <end position="201"/>
    </location>
</feature>
<keyword evidence="4" id="KW-0175">Coiled coil</keyword>
<dbReference type="InterPro" id="IPR031905">
    <property type="entry name" value="Flotillin_C"/>
</dbReference>
<evidence type="ECO:0000256" key="1">
    <source>
        <dbReference type="ARBA" id="ARBA00004370"/>
    </source>
</evidence>
<dbReference type="OrthoDB" id="9786220at2"/>
<dbReference type="PANTHER" id="PTHR13806:SF46">
    <property type="entry name" value="FLOTILLIN-1-RELATED"/>
    <property type="match status" value="1"/>
</dbReference>
<dbReference type="Proteomes" id="UP000266677">
    <property type="component" value="Unassembled WGS sequence"/>
</dbReference>
<name>A0A3A4K4A8_9NOCA</name>
<protein>
    <submittedName>
        <fullName evidence="6">Flotillin family protein</fullName>
    </submittedName>
</protein>
<accession>A0A3A4K4A8</accession>
<comment type="caution">
    <text evidence="6">The sequence shown here is derived from an EMBL/GenBank/DDBJ whole genome shotgun (WGS) entry which is preliminary data.</text>
</comment>
<dbReference type="GO" id="GO:0005886">
    <property type="term" value="C:plasma membrane"/>
    <property type="evidence" value="ECO:0007669"/>
    <property type="project" value="TreeGrafter"/>
</dbReference>
<sequence length="478" mass="51093">MDVLTGAVVGAIVVVALAALLLLRSAWRVAEPDEALIISGFRAGRGASIDGQSMGFRIVTGRGSLVAPGLTKVRRISLEAHESQIMVPCVSRQKINLTLTGVVMYKVGDDYRSIANAARRFLDRPAQELETKVQNVFVGHLRAIAGSMTVEDMISDQDKFSEQVRDRCSQEMESFGLVIDSFQIQSIASESNYIANLAIPHQAEVEQRARVARAIAEREAIAQEQAAQAQIALARRDTEIKKAGYQAEVDQATEEAAQQGPLAQATARQAVVEVETKVAELEAQQKEQRLQVEIRKPADAEAYRQTTLATAARDTHIHQAEALAQETRLSAEAAAARTKLAAEAEASAIRVRAAAQAEATRLTGQAEADAIKARGLAEAESMRARMAAEADGIRQRAEAMSQNQEAVIAQQVAERLPEIVAAAAAPFEHIGQFTVLNGAQGVTSALAEIIQQAGALTGLARESLLPAVRQAADGAAAE</sequence>
<dbReference type="Pfam" id="PF15975">
    <property type="entry name" value="Flot"/>
    <property type="match status" value="1"/>
</dbReference>
<feature type="coiled-coil region" evidence="4">
    <location>
        <begin position="235"/>
        <end position="291"/>
    </location>
</feature>
<dbReference type="SMART" id="SM00244">
    <property type="entry name" value="PHB"/>
    <property type="match status" value="1"/>
</dbReference>
<evidence type="ECO:0000256" key="3">
    <source>
        <dbReference type="ARBA" id="ARBA00023136"/>
    </source>
</evidence>
<keyword evidence="3" id="KW-0472">Membrane</keyword>
<dbReference type="GO" id="GO:0002020">
    <property type="term" value="F:protease binding"/>
    <property type="evidence" value="ECO:0007669"/>
    <property type="project" value="TreeGrafter"/>
</dbReference>
<evidence type="ECO:0000313" key="6">
    <source>
        <dbReference type="EMBL" id="RJO79984.1"/>
    </source>
</evidence>
<evidence type="ECO:0000259" key="5">
    <source>
        <dbReference type="SMART" id="SM00244"/>
    </source>
</evidence>
<evidence type="ECO:0000313" key="7">
    <source>
        <dbReference type="Proteomes" id="UP000266677"/>
    </source>
</evidence>
<dbReference type="GO" id="GO:0072659">
    <property type="term" value="P:protein localization to plasma membrane"/>
    <property type="evidence" value="ECO:0007669"/>
    <property type="project" value="TreeGrafter"/>
</dbReference>
<dbReference type="InterPro" id="IPR036013">
    <property type="entry name" value="Band_7/SPFH_dom_sf"/>
</dbReference>